<gene>
    <name evidence="2" type="ORF">GOP47_0013623</name>
</gene>
<sequence>MESYVQLLRFIQTANAHFVMESFLNMSQKRWMELFPCIVTKSNMGEIAQLPQVGVFHLMFADIQVPSPIVPTHQVYFLSFCKMVSEGTWAVVNVSVDNLPGDLPSIAHKCRKRPAGCLIQLLPNGLSKGLEVRK</sequence>
<dbReference type="InterPro" id="IPR042160">
    <property type="entry name" value="HD-Zip_IV"/>
</dbReference>
<comment type="caution">
    <text evidence="2">The sequence shown here is derived from an EMBL/GenBank/DDBJ whole genome shotgun (WGS) entry which is preliminary data.</text>
</comment>
<evidence type="ECO:0000259" key="1">
    <source>
        <dbReference type="PROSITE" id="PS50848"/>
    </source>
</evidence>
<evidence type="ECO:0000313" key="3">
    <source>
        <dbReference type="Proteomes" id="UP000886520"/>
    </source>
</evidence>
<dbReference type="EMBL" id="JABFUD020000013">
    <property type="protein sequence ID" value="KAI5071372.1"/>
    <property type="molecule type" value="Genomic_DNA"/>
</dbReference>
<proteinExistence type="predicted"/>
<dbReference type="SUPFAM" id="SSF55961">
    <property type="entry name" value="Bet v1-like"/>
    <property type="match status" value="1"/>
</dbReference>
<organism evidence="2 3">
    <name type="scientific">Adiantum capillus-veneris</name>
    <name type="common">Maidenhair fern</name>
    <dbReference type="NCBI Taxonomy" id="13818"/>
    <lineage>
        <taxon>Eukaryota</taxon>
        <taxon>Viridiplantae</taxon>
        <taxon>Streptophyta</taxon>
        <taxon>Embryophyta</taxon>
        <taxon>Tracheophyta</taxon>
        <taxon>Polypodiopsida</taxon>
        <taxon>Polypodiidae</taxon>
        <taxon>Polypodiales</taxon>
        <taxon>Pteridineae</taxon>
        <taxon>Pteridaceae</taxon>
        <taxon>Vittarioideae</taxon>
        <taxon>Adiantum</taxon>
    </lineage>
</organism>
<dbReference type="InterPro" id="IPR002913">
    <property type="entry name" value="START_lipid-bd_dom"/>
</dbReference>
<dbReference type="Pfam" id="PF01852">
    <property type="entry name" value="START"/>
    <property type="match status" value="1"/>
</dbReference>
<reference evidence="2" key="1">
    <citation type="submission" date="2021-01" db="EMBL/GenBank/DDBJ databases">
        <title>Adiantum capillus-veneris genome.</title>
        <authorList>
            <person name="Fang Y."/>
            <person name="Liao Q."/>
        </authorList>
    </citation>
    <scope>NUCLEOTIDE SEQUENCE</scope>
    <source>
        <strain evidence="2">H3</strain>
        <tissue evidence="2">Leaf</tissue>
    </source>
</reference>
<dbReference type="PROSITE" id="PS50848">
    <property type="entry name" value="START"/>
    <property type="match status" value="1"/>
</dbReference>
<dbReference type="OrthoDB" id="1569773at2759"/>
<dbReference type="PANTHER" id="PTHR45654:SF77">
    <property type="entry name" value="HOMEOBOX-LEUCINE ZIPPER PROTEIN MERISTEM L1"/>
    <property type="match status" value="1"/>
</dbReference>
<protein>
    <recommendedName>
        <fullName evidence="1">START domain-containing protein</fullName>
    </recommendedName>
</protein>
<keyword evidence="3" id="KW-1185">Reference proteome</keyword>
<feature type="domain" description="START" evidence="1">
    <location>
        <begin position="1"/>
        <end position="134"/>
    </location>
</feature>
<dbReference type="AlphaFoldDB" id="A0A9D4UPD5"/>
<accession>A0A9D4UPD5</accession>
<dbReference type="GO" id="GO:0008289">
    <property type="term" value="F:lipid binding"/>
    <property type="evidence" value="ECO:0007669"/>
    <property type="project" value="InterPro"/>
</dbReference>
<dbReference type="GO" id="GO:0003677">
    <property type="term" value="F:DNA binding"/>
    <property type="evidence" value="ECO:0007669"/>
    <property type="project" value="UniProtKB-KW"/>
</dbReference>
<name>A0A9D4UPD5_ADICA</name>
<evidence type="ECO:0000313" key="2">
    <source>
        <dbReference type="EMBL" id="KAI5071372.1"/>
    </source>
</evidence>
<dbReference type="Proteomes" id="UP000886520">
    <property type="component" value="Chromosome 13"/>
</dbReference>
<dbReference type="PANTHER" id="PTHR45654">
    <property type="entry name" value="HOMEOBOX-LEUCINE ZIPPER PROTEIN MERISTEM L1"/>
    <property type="match status" value="1"/>
</dbReference>